<protein>
    <submittedName>
        <fullName evidence="6">Signal transduction histidine kinase</fullName>
    </submittedName>
</protein>
<keyword evidence="1" id="KW-0808">Transferase</keyword>
<dbReference type="InterPro" id="IPR050482">
    <property type="entry name" value="Sensor_HK_TwoCompSys"/>
</dbReference>
<evidence type="ECO:0000313" key="7">
    <source>
        <dbReference type="Proteomes" id="UP000622552"/>
    </source>
</evidence>
<keyword evidence="2 6" id="KW-0418">Kinase</keyword>
<dbReference type="Proteomes" id="UP000622552">
    <property type="component" value="Unassembled WGS sequence"/>
</dbReference>
<evidence type="ECO:0000256" key="1">
    <source>
        <dbReference type="ARBA" id="ARBA00022679"/>
    </source>
</evidence>
<dbReference type="InterPro" id="IPR036890">
    <property type="entry name" value="HATPase_C_sf"/>
</dbReference>
<dbReference type="Pfam" id="PF02518">
    <property type="entry name" value="HATPase_c"/>
    <property type="match status" value="1"/>
</dbReference>
<accession>A0A8J7GTI9</accession>
<comment type="caution">
    <text evidence="6">The sequence shown here is derived from an EMBL/GenBank/DDBJ whole genome shotgun (WGS) entry which is preliminary data.</text>
</comment>
<keyword evidence="4" id="KW-1133">Transmembrane helix</keyword>
<evidence type="ECO:0000256" key="2">
    <source>
        <dbReference type="ARBA" id="ARBA00022777"/>
    </source>
</evidence>
<dbReference type="GO" id="GO:0016301">
    <property type="term" value="F:kinase activity"/>
    <property type="evidence" value="ECO:0007669"/>
    <property type="project" value="UniProtKB-KW"/>
</dbReference>
<evidence type="ECO:0000256" key="4">
    <source>
        <dbReference type="SAM" id="Phobius"/>
    </source>
</evidence>
<dbReference type="CDD" id="cd16917">
    <property type="entry name" value="HATPase_UhpB-NarQ-NarX-like"/>
    <property type="match status" value="1"/>
</dbReference>
<feature type="transmembrane region" description="Helical" evidence="4">
    <location>
        <begin position="167"/>
        <end position="185"/>
    </location>
</feature>
<gene>
    <name evidence="6" type="ORF">IW245_003145</name>
</gene>
<dbReference type="PANTHER" id="PTHR24421">
    <property type="entry name" value="NITRATE/NITRITE SENSOR PROTEIN NARX-RELATED"/>
    <property type="match status" value="1"/>
</dbReference>
<dbReference type="EMBL" id="JADOUF010000001">
    <property type="protein sequence ID" value="MBG6136951.1"/>
    <property type="molecule type" value="Genomic_DNA"/>
</dbReference>
<organism evidence="6 7">
    <name type="scientific">Longispora fulva</name>
    <dbReference type="NCBI Taxonomy" id="619741"/>
    <lineage>
        <taxon>Bacteria</taxon>
        <taxon>Bacillati</taxon>
        <taxon>Actinomycetota</taxon>
        <taxon>Actinomycetes</taxon>
        <taxon>Micromonosporales</taxon>
        <taxon>Micromonosporaceae</taxon>
        <taxon>Longispora</taxon>
    </lineage>
</organism>
<keyword evidence="4" id="KW-0812">Transmembrane</keyword>
<evidence type="ECO:0000256" key="3">
    <source>
        <dbReference type="ARBA" id="ARBA00023012"/>
    </source>
</evidence>
<keyword evidence="7" id="KW-1185">Reference proteome</keyword>
<dbReference type="PANTHER" id="PTHR24421:SF61">
    <property type="entry name" value="OXYGEN SENSOR HISTIDINE KINASE NREB"/>
    <property type="match status" value="1"/>
</dbReference>
<reference evidence="6" key="1">
    <citation type="submission" date="2020-11" db="EMBL/GenBank/DDBJ databases">
        <title>Sequencing the genomes of 1000 actinobacteria strains.</title>
        <authorList>
            <person name="Klenk H.-P."/>
        </authorList>
    </citation>
    <scope>NUCLEOTIDE SEQUENCE</scope>
    <source>
        <strain evidence="6">DSM 45356</strain>
    </source>
</reference>
<keyword evidence="3" id="KW-0902">Two-component regulatory system</keyword>
<dbReference type="RefSeq" id="WP_197003865.1">
    <property type="nucleotide sequence ID" value="NZ_BONS01000022.1"/>
</dbReference>
<dbReference type="InterPro" id="IPR003594">
    <property type="entry name" value="HATPase_dom"/>
</dbReference>
<feature type="transmembrane region" description="Helical" evidence="4">
    <location>
        <begin position="26"/>
        <end position="48"/>
    </location>
</feature>
<evidence type="ECO:0000259" key="5">
    <source>
        <dbReference type="Pfam" id="PF02518"/>
    </source>
</evidence>
<dbReference type="Gene3D" id="3.30.565.10">
    <property type="entry name" value="Histidine kinase-like ATPase, C-terminal domain"/>
    <property type="match status" value="1"/>
</dbReference>
<keyword evidence="4" id="KW-0472">Membrane</keyword>
<name>A0A8J7GTI9_9ACTN</name>
<proteinExistence type="predicted"/>
<feature type="domain" description="Histidine kinase/HSP90-like ATPase" evidence="5">
    <location>
        <begin position="306"/>
        <end position="392"/>
    </location>
</feature>
<sequence length="393" mass="40618">MSRADLAPSVAVPAADSAAAGAERTLAVAAFAGPVAGLLLVVGQAVTLPASPARLPLLAVCVTAAVSAGLLAAVSWRRGRLPPSWVAVDAVLRAALLAASFLLCWYGGGLAATTGRDNSPLYDFLVVTAAVPGLVPWPLPVAMASVTLVTATSVAGELLLGNPMWNVVPNSTAFHGSALIAALVARQVRAVARRTDAYHRETAERAAALSAADERRRHTEPLRQRVLTTLTEVLESGAIADPRLAGQARREVAWLHGLLSRGPREPDGDLPDLLRALAGDLADTGLRVELDLPAGDLPPGGRGAAALVQAAREALTNVRKHSGADVARLSLRRTADGWLVEVADDGCGFDPAEVPVGLGLARSVRDRMSRAGGHSAVRSAPGRGTVVLLWAPR</sequence>
<dbReference type="SUPFAM" id="SSF55874">
    <property type="entry name" value="ATPase domain of HSP90 chaperone/DNA topoisomerase II/histidine kinase"/>
    <property type="match status" value="1"/>
</dbReference>
<dbReference type="GO" id="GO:0000160">
    <property type="term" value="P:phosphorelay signal transduction system"/>
    <property type="evidence" value="ECO:0007669"/>
    <property type="project" value="UniProtKB-KW"/>
</dbReference>
<feature type="transmembrane region" description="Helical" evidence="4">
    <location>
        <begin position="94"/>
        <end position="112"/>
    </location>
</feature>
<evidence type="ECO:0000313" key="6">
    <source>
        <dbReference type="EMBL" id="MBG6136951.1"/>
    </source>
</evidence>
<feature type="transmembrane region" description="Helical" evidence="4">
    <location>
        <begin position="124"/>
        <end position="147"/>
    </location>
</feature>
<feature type="transmembrane region" description="Helical" evidence="4">
    <location>
        <begin position="55"/>
        <end position="74"/>
    </location>
</feature>
<dbReference type="AlphaFoldDB" id="A0A8J7GTI9"/>